<comment type="catalytic activity">
    <reaction evidence="1 6">
        <text>Cleavage of hydrophobic, N-terminal signal or leader sequences from secreted and periplasmic proteins.</text>
        <dbReference type="EC" id="3.4.21.89"/>
    </reaction>
</comment>
<keyword evidence="6" id="KW-0645">Protease</keyword>
<evidence type="ECO:0000256" key="6">
    <source>
        <dbReference type="RuleBase" id="RU362042"/>
    </source>
</evidence>
<dbReference type="GO" id="GO:0004252">
    <property type="term" value="F:serine-type endopeptidase activity"/>
    <property type="evidence" value="ECO:0007669"/>
    <property type="project" value="InterPro"/>
</dbReference>
<feature type="compositionally biased region" description="Basic residues" evidence="7">
    <location>
        <begin position="1"/>
        <end position="12"/>
    </location>
</feature>
<feature type="region of interest" description="Disordered" evidence="7">
    <location>
        <begin position="1"/>
        <end position="41"/>
    </location>
</feature>
<dbReference type="Proteomes" id="UP000195139">
    <property type="component" value="Unassembled WGS sequence"/>
</dbReference>
<evidence type="ECO:0000256" key="2">
    <source>
        <dbReference type="ARBA" id="ARBA00004401"/>
    </source>
</evidence>
<dbReference type="PANTHER" id="PTHR43390:SF1">
    <property type="entry name" value="CHLOROPLAST PROCESSING PEPTIDASE"/>
    <property type="match status" value="1"/>
</dbReference>
<gene>
    <name evidence="10" type="ORF">A5880_001770</name>
    <name evidence="9" type="ORF">A5880_001853</name>
</gene>
<sequence length="247" mass="28922">MKTTVKKQKRKVTSSVRIVDSSKNKKRKKKDKGIRRQASVVKRKKKLIHLKKKSKRSVKKRKRKLWKKSIRRIVSELISSIALAALFIWVISLFTFTFTRIDGYGMMPTLTKNDTVFVNRLGEKKRFKLVYIKLPNNQGTSVRRIIGLPGEEIKYSKDKLYVDHVSKEEKFILDEIQQADANSTFYTEDFTINQKFKTNTIPKGKFLVLGDNRPYSTDSRYFGLIDEKSIIGVVEMRVLPIHKMVRY</sequence>
<dbReference type="EMBL" id="NGLE02000001">
    <property type="protein sequence ID" value="MEI5994295.1"/>
    <property type="molecule type" value="Genomic_DNA"/>
</dbReference>
<accession>A0A242CFS0</accession>
<keyword evidence="11" id="KW-1185">Reference proteome</keyword>
<evidence type="ECO:0000256" key="4">
    <source>
        <dbReference type="ARBA" id="ARBA00013208"/>
    </source>
</evidence>
<evidence type="ECO:0000259" key="8">
    <source>
        <dbReference type="Pfam" id="PF10502"/>
    </source>
</evidence>
<dbReference type="InterPro" id="IPR019758">
    <property type="entry name" value="Pept_S26A_signal_pept_1_CS"/>
</dbReference>
<dbReference type="GO" id="GO:0005886">
    <property type="term" value="C:plasma membrane"/>
    <property type="evidence" value="ECO:0007669"/>
    <property type="project" value="UniProtKB-SubCell"/>
</dbReference>
<dbReference type="InterPro" id="IPR000223">
    <property type="entry name" value="Pept_S26A_signal_pept_1"/>
</dbReference>
<reference evidence="10" key="1">
    <citation type="submission" date="2017-05" db="EMBL/GenBank/DDBJ databases">
        <title>The Genome Sequence of Enterococcus sp. 4G2_DIV0659.</title>
        <authorList>
            <consortium name="The Broad Institute Genomics Platform"/>
            <consortium name="The Broad Institute Genomic Center for Infectious Diseases"/>
            <person name="Earl A."/>
            <person name="Manson A."/>
            <person name="Schwartman J."/>
            <person name="Gilmore M."/>
            <person name="Abouelleil A."/>
            <person name="Cao P."/>
            <person name="Chapman S."/>
            <person name="Cusick C."/>
            <person name="Shea T."/>
            <person name="Young S."/>
            <person name="Neafsey D."/>
            <person name="Nusbaum C."/>
            <person name="Birren B."/>
        </authorList>
    </citation>
    <scope>NUCLEOTIDE SEQUENCE [LARGE SCALE GENOMIC DNA]</scope>
    <source>
        <strain evidence="10">4G2_DIV0659</strain>
    </source>
</reference>
<dbReference type="NCBIfam" id="TIGR02227">
    <property type="entry name" value="sigpep_I_bact"/>
    <property type="match status" value="1"/>
</dbReference>
<dbReference type="EC" id="3.4.21.89" evidence="4 6"/>
<dbReference type="CDD" id="cd06530">
    <property type="entry name" value="S26_SPase_I"/>
    <property type="match status" value="1"/>
</dbReference>
<comment type="caution">
    <text evidence="10">The sequence shown here is derived from an EMBL/GenBank/DDBJ whole genome shotgun (WGS) entry which is preliminary data.</text>
</comment>
<dbReference type="PRINTS" id="PR00727">
    <property type="entry name" value="LEADERPTASE"/>
</dbReference>
<evidence type="ECO:0000313" key="10">
    <source>
        <dbReference type="EMBL" id="OTO08770.1"/>
    </source>
</evidence>
<protein>
    <recommendedName>
        <fullName evidence="4 6">Signal peptidase I</fullName>
        <ecNumber evidence="4 6">3.4.21.89</ecNumber>
    </recommendedName>
</protein>
<reference evidence="9 11" key="2">
    <citation type="submission" date="2018-07" db="EMBL/GenBank/DDBJ databases">
        <title>The Genome Sequence of Enterococcus sp. DIV0659b.</title>
        <authorList>
            <consortium name="The Broad Institute Genomics Platform"/>
            <consortium name="The Broad Institute Genomic Center for Infectious Diseases"/>
            <person name="Earl A."/>
            <person name="Manson A."/>
            <person name="Schwartman J."/>
            <person name="Gilmore M."/>
            <person name="Abouelleil A."/>
            <person name="Cao P."/>
            <person name="Chapman S."/>
            <person name="Cusick C."/>
            <person name="Shea T."/>
            <person name="Young S."/>
            <person name="Neafsey D."/>
            <person name="Nusbaum C."/>
            <person name="Birren B."/>
        </authorList>
    </citation>
    <scope>NUCLEOTIDE SEQUENCE [LARGE SCALE GENOMIC DNA]</scope>
    <source>
        <strain evidence="9 11">4G2_DIV0659</strain>
    </source>
</reference>
<feature type="compositionally biased region" description="Basic residues" evidence="7">
    <location>
        <begin position="24"/>
        <end position="41"/>
    </location>
</feature>
<dbReference type="PROSITE" id="PS00761">
    <property type="entry name" value="SPASE_I_3"/>
    <property type="match status" value="1"/>
</dbReference>
<dbReference type="AlphaFoldDB" id="A0A242CFS0"/>
<dbReference type="GO" id="GO:0006465">
    <property type="term" value="P:signal peptide processing"/>
    <property type="evidence" value="ECO:0007669"/>
    <property type="project" value="InterPro"/>
</dbReference>
<dbReference type="Gene3D" id="2.10.109.10">
    <property type="entry name" value="Umud Fragment, subunit A"/>
    <property type="match status" value="1"/>
</dbReference>
<dbReference type="Pfam" id="PF10502">
    <property type="entry name" value="Peptidase_S26"/>
    <property type="match status" value="1"/>
</dbReference>
<evidence type="ECO:0000256" key="7">
    <source>
        <dbReference type="SAM" id="MobiDB-lite"/>
    </source>
</evidence>
<dbReference type="SUPFAM" id="SSF51306">
    <property type="entry name" value="LexA/Signal peptidase"/>
    <property type="match status" value="1"/>
</dbReference>
<feature type="domain" description="Peptidase S26" evidence="8">
    <location>
        <begin position="76"/>
        <end position="238"/>
    </location>
</feature>
<dbReference type="InterPro" id="IPR036286">
    <property type="entry name" value="LexA/Signal_pep-like_sf"/>
</dbReference>
<keyword evidence="5 6" id="KW-0378">Hydrolase</keyword>
<dbReference type="EMBL" id="NGLE01000002">
    <property type="protein sequence ID" value="OTO08770.1"/>
    <property type="molecule type" value="Genomic_DNA"/>
</dbReference>
<comment type="similarity">
    <text evidence="3 6">Belongs to the peptidase S26 family.</text>
</comment>
<comment type="subcellular location">
    <subcellularLocation>
        <location evidence="2">Cell membrane</location>
        <topology evidence="2">Single-pass type II membrane protein</topology>
    </subcellularLocation>
    <subcellularLocation>
        <location evidence="6">Membrane</location>
        <topology evidence="6">Single-pass type II membrane protein</topology>
    </subcellularLocation>
</comment>
<evidence type="ECO:0000256" key="3">
    <source>
        <dbReference type="ARBA" id="ARBA00009370"/>
    </source>
</evidence>
<evidence type="ECO:0000313" key="9">
    <source>
        <dbReference type="EMBL" id="MEI5994295.1"/>
    </source>
</evidence>
<dbReference type="InterPro" id="IPR019533">
    <property type="entry name" value="Peptidase_S26"/>
</dbReference>
<dbReference type="PANTHER" id="PTHR43390">
    <property type="entry name" value="SIGNAL PEPTIDASE I"/>
    <property type="match status" value="1"/>
</dbReference>
<evidence type="ECO:0000313" key="11">
    <source>
        <dbReference type="Proteomes" id="UP000195139"/>
    </source>
</evidence>
<dbReference type="GO" id="GO:0009003">
    <property type="term" value="F:signal peptidase activity"/>
    <property type="evidence" value="ECO:0007669"/>
    <property type="project" value="UniProtKB-EC"/>
</dbReference>
<dbReference type="RefSeq" id="WP_086330684.1">
    <property type="nucleotide sequence ID" value="NZ_NGLE02000001.1"/>
</dbReference>
<evidence type="ECO:0000256" key="1">
    <source>
        <dbReference type="ARBA" id="ARBA00000677"/>
    </source>
</evidence>
<dbReference type="OrthoDB" id="2188996at2"/>
<evidence type="ECO:0000256" key="5">
    <source>
        <dbReference type="ARBA" id="ARBA00022801"/>
    </source>
</evidence>
<dbReference type="STRING" id="1834181.A5880_001770"/>
<organism evidence="10">
    <name type="scientific">Candidatus Enterococcus mansonii</name>
    <dbReference type="NCBI Taxonomy" id="1834181"/>
    <lineage>
        <taxon>Bacteria</taxon>
        <taxon>Bacillati</taxon>
        <taxon>Bacillota</taxon>
        <taxon>Bacilli</taxon>
        <taxon>Lactobacillales</taxon>
        <taxon>Enterococcaceae</taxon>
        <taxon>Enterococcus</taxon>
    </lineage>
</organism>
<proteinExistence type="inferred from homology"/>
<name>A0A242CFS0_9ENTE</name>